<dbReference type="OrthoDB" id="2989600at2"/>
<feature type="region of interest" description="Disordered" evidence="1">
    <location>
        <begin position="167"/>
        <end position="186"/>
    </location>
</feature>
<feature type="compositionally biased region" description="Low complexity" evidence="1">
    <location>
        <begin position="211"/>
        <end position="222"/>
    </location>
</feature>
<evidence type="ECO:0000313" key="3">
    <source>
        <dbReference type="Proteomes" id="UP000199503"/>
    </source>
</evidence>
<accession>A0A1H9K539</accession>
<dbReference type="EMBL" id="FOFV01000005">
    <property type="protein sequence ID" value="SEQ93965.1"/>
    <property type="molecule type" value="Genomic_DNA"/>
</dbReference>
<feature type="compositionally biased region" description="Polar residues" evidence="1">
    <location>
        <begin position="191"/>
        <end position="204"/>
    </location>
</feature>
<dbReference type="Pfam" id="PF19086">
    <property type="entry name" value="Terpene_syn_C_2"/>
    <property type="match status" value="1"/>
</dbReference>
<dbReference type="InterPro" id="IPR008949">
    <property type="entry name" value="Isoprenoid_synthase_dom_sf"/>
</dbReference>
<dbReference type="Gene3D" id="1.10.600.10">
    <property type="entry name" value="Farnesyl Diphosphate Synthase"/>
    <property type="match status" value="1"/>
</dbReference>
<feature type="region of interest" description="Disordered" evidence="1">
    <location>
        <begin position="191"/>
        <end position="222"/>
    </location>
</feature>
<sequence>MRRGAVGVGPLIAALEFAHRNEVPAAEWDSPAVRALTEMVIAVVALDNDRQSIVKELRLGQTEQNVFTALMGEGLSLEEAIAEATASRDRVFCRFLQVEEQTRRGGSAALRRYPQGLRWAIRGNAEWGLTIPGTSVTVPFRRPGPLPSTSTGRSTPLGTTAGRYRRALRGGGRTSPDRRVRSRRQSVPLTMTDPTISASSNHSARNGALHSVGNSSVGVSSGRTCSRTFIVASRISGENVPRR</sequence>
<reference evidence="3" key="1">
    <citation type="submission" date="2016-10" db="EMBL/GenBank/DDBJ databases">
        <authorList>
            <person name="Varghese N."/>
            <person name="Submissions S."/>
        </authorList>
    </citation>
    <scope>NUCLEOTIDE SEQUENCE [LARGE SCALE GENOMIC DNA]</scope>
    <source>
        <strain evidence="3">DSM 44437</strain>
    </source>
</reference>
<feature type="region of interest" description="Disordered" evidence="1">
    <location>
        <begin position="138"/>
        <end position="159"/>
    </location>
</feature>
<feature type="compositionally biased region" description="Polar residues" evidence="1">
    <location>
        <begin position="147"/>
        <end position="157"/>
    </location>
</feature>
<evidence type="ECO:0000256" key="1">
    <source>
        <dbReference type="SAM" id="MobiDB-lite"/>
    </source>
</evidence>
<dbReference type="SUPFAM" id="SSF48576">
    <property type="entry name" value="Terpenoid synthases"/>
    <property type="match status" value="1"/>
</dbReference>
<dbReference type="AlphaFoldDB" id="A0A1H9K539"/>
<evidence type="ECO:0000313" key="2">
    <source>
        <dbReference type="EMBL" id="SEQ93965.1"/>
    </source>
</evidence>
<proteinExistence type="predicted"/>
<protein>
    <submittedName>
        <fullName evidence="2">Uncharacterized protein</fullName>
    </submittedName>
</protein>
<dbReference type="STRING" id="65499.SAMN04488000_105170"/>
<organism evidence="2 3">
    <name type="scientific">Lentzea albida</name>
    <dbReference type="NCBI Taxonomy" id="65499"/>
    <lineage>
        <taxon>Bacteria</taxon>
        <taxon>Bacillati</taxon>
        <taxon>Actinomycetota</taxon>
        <taxon>Actinomycetes</taxon>
        <taxon>Pseudonocardiales</taxon>
        <taxon>Pseudonocardiaceae</taxon>
        <taxon>Lentzea</taxon>
    </lineage>
</organism>
<keyword evidence="3" id="KW-1185">Reference proteome</keyword>
<dbReference type="Proteomes" id="UP000199503">
    <property type="component" value="Unassembled WGS sequence"/>
</dbReference>
<gene>
    <name evidence="2" type="ORF">SAMN04488000_105170</name>
</gene>
<name>A0A1H9K539_9PSEU</name>